<dbReference type="Pfam" id="PF14223">
    <property type="entry name" value="Retrotran_gag_2"/>
    <property type="match status" value="1"/>
</dbReference>
<feature type="region of interest" description="Disordered" evidence="1">
    <location>
        <begin position="142"/>
        <end position="184"/>
    </location>
</feature>
<protein>
    <recommendedName>
        <fullName evidence="2">Retrovirus-related Pol polyprotein from transposon TNT 1-94-like beta-barrel domain-containing protein</fullName>
    </recommendedName>
</protein>
<gene>
    <name evidence="3" type="primary">LOC107800975</name>
</gene>
<dbReference type="GO" id="GO:0003676">
    <property type="term" value="F:nucleic acid binding"/>
    <property type="evidence" value="ECO:0007669"/>
    <property type="project" value="InterPro"/>
</dbReference>
<dbReference type="PANTHER" id="PTHR47481:SF31">
    <property type="entry name" value="OS01G0873500 PROTEIN"/>
    <property type="match status" value="1"/>
</dbReference>
<evidence type="ECO:0000256" key="1">
    <source>
        <dbReference type="SAM" id="MobiDB-lite"/>
    </source>
</evidence>
<dbReference type="OMA" id="HEPILRR"/>
<feature type="domain" description="Retrovirus-related Pol polyprotein from transposon TNT 1-94-like beta-barrel" evidence="2">
    <location>
        <begin position="208"/>
        <end position="259"/>
    </location>
</feature>
<dbReference type="OrthoDB" id="1305435at2759"/>
<dbReference type="InterPro" id="IPR054722">
    <property type="entry name" value="PolX-like_BBD"/>
</dbReference>
<evidence type="ECO:0000259" key="2">
    <source>
        <dbReference type="Pfam" id="PF22936"/>
    </source>
</evidence>
<organism evidence="3">
    <name type="scientific">Nicotiana tabacum</name>
    <name type="common">Common tobacco</name>
    <dbReference type="NCBI Taxonomy" id="4097"/>
    <lineage>
        <taxon>Eukaryota</taxon>
        <taxon>Viridiplantae</taxon>
        <taxon>Streptophyta</taxon>
        <taxon>Embryophyta</taxon>
        <taxon>Tracheophyta</taxon>
        <taxon>Spermatophyta</taxon>
        <taxon>Magnoliopsida</taxon>
        <taxon>eudicotyledons</taxon>
        <taxon>Gunneridae</taxon>
        <taxon>Pentapetalae</taxon>
        <taxon>asterids</taxon>
        <taxon>lamiids</taxon>
        <taxon>Solanales</taxon>
        <taxon>Solanaceae</taxon>
        <taxon>Nicotianoideae</taxon>
        <taxon>Nicotianeae</taxon>
        <taxon>Nicotiana</taxon>
    </lineage>
</organism>
<dbReference type="KEGG" id="nta:107800975"/>
<proteinExistence type="predicted"/>
<reference evidence="3" key="1">
    <citation type="submission" date="2025-08" db="UniProtKB">
        <authorList>
            <consortium name="RefSeq"/>
        </authorList>
    </citation>
    <scope>IDENTIFICATION</scope>
</reference>
<dbReference type="STRING" id="4097.A0A1S4AT95"/>
<name>A0A1S4AT95_TOBAC</name>
<feature type="compositionally biased region" description="Polar residues" evidence="1">
    <location>
        <begin position="147"/>
        <end position="156"/>
    </location>
</feature>
<dbReference type="Pfam" id="PF22936">
    <property type="entry name" value="Pol_BBD"/>
    <property type="match status" value="1"/>
</dbReference>
<dbReference type="InterPro" id="IPR036875">
    <property type="entry name" value="Znf_CCHC_sf"/>
</dbReference>
<dbReference type="GO" id="GO:0008270">
    <property type="term" value="F:zinc ion binding"/>
    <property type="evidence" value="ECO:0007669"/>
    <property type="project" value="InterPro"/>
</dbReference>
<accession>A0A1S4AT95</accession>
<dbReference type="PaxDb" id="4097-A0A1S4AT95"/>
<sequence length="354" mass="39799">MAKTDWDLLDRQALGVICLTLTQNVAFNIINDKTTAGLMKALSNMYEKPSASNKVYLMRRLLNLKMTEGGSVTEYINEFNIILTQLSSVNRTIDDKIRALILLSSLPESWSAIVTAVSSSSGSTKLKLNDIRDLVLSEDIHRRESSDSPVSSFNTESRGKSNQRGQSYGRGGSKSKRRGQSKNRKDITCWNCDKKGHYSSQYSPVESWILDSGSSFHSTSFKELLHNYIAGKIRKFYLADGEPLDIAGKVEVHINTSQEIKDEEPEAKSEEELKAKFVLEPESELEIESNAEPNLESGHESNSVSVTHEPILRRYNRVTNAPDRLTLFLHYLPLTDAGELEHFFEAMQVIDSDK</sequence>
<dbReference type="PANTHER" id="PTHR47481">
    <property type="match status" value="1"/>
</dbReference>
<dbReference type="SUPFAM" id="SSF57756">
    <property type="entry name" value="Retrovirus zinc finger-like domains"/>
    <property type="match status" value="1"/>
</dbReference>
<feature type="compositionally biased region" description="Basic residues" evidence="1">
    <location>
        <begin position="173"/>
        <end position="182"/>
    </location>
</feature>
<evidence type="ECO:0000313" key="3">
    <source>
        <dbReference type="RefSeq" id="XP_016479728.1"/>
    </source>
</evidence>
<dbReference type="RefSeq" id="XP_016479728.1">
    <property type="nucleotide sequence ID" value="XM_016624242.1"/>
</dbReference>
<dbReference type="AlphaFoldDB" id="A0A1S4AT95"/>